<protein>
    <submittedName>
        <fullName evidence="2">Uncharacterized protein</fullName>
    </submittedName>
</protein>
<proteinExistence type="predicted"/>
<evidence type="ECO:0000313" key="3">
    <source>
        <dbReference type="Proteomes" id="UP000308652"/>
    </source>
</evidence>
<keyword evidence="3" id="KW-1185">Reference proteome</keyword>
<dbReference type="Proteomes" id="UP000308652">
    <property type="component" value="Unassembled WGS sequence"/>
</dbReference>
<feature type="region of interest" description="Disordered" evidence="1">
    <location>
        <begin position="246"/>
        <end position="269"/>
    </location>
</feature>
<accession>A0A5C3MAU3</accession>
<organism evidence="2 3">
    <name type="scientific">Crucibulum laeve</name>
    <dbReference type="NCBI Taxonomy" id="68775"/>
    <lineage>
        <taxon>Eukaryota</taxon>
        <taxon>Fungi</taxon>
        <taxon>Dikarya</taxon>
        <taxon>Basidiomycota</taxon>
        <taxon>Agaricomycotina</taxon>
        <taxon>Agaricomycetes</taxon>
        <taxon>Agaricomycetidae</taxon>
        <taxon>Agaricales</taxon>
        <taxon>Agaricineae</taxon>
        <taxon>Nidulariaceae</taxon>
        <taxon>Crucibulum</taxon>
    </lineage>
</organism>
<feature type="compositionally biased region" description="Acidic residues" evidence="1">
    <location>
        <begin position="380"/>
        <end position="396"/>
    </location>
</feature>
<feature type="compositionally biased region" description="Acidic residues" evidence="1">
    <location>
        <begin position="498"/>
        <end position="512"/>
    </location>
</feature>
<evidence type="ECO:0000313" key="2">
    <source>
        <dbReference type="EMBL" id="TFK41586.1"/>
    </source>
</evidence>
<feature type="compositionally biased region" description="Low complexity" evidence="1">
    <location>
        <begin position="246"/>
        <end position="255"/>
    </location>
</feature>
<sequence>MDFVHKEQFAFALLDLAATAQPLALSEPTASRSASQTVWQPRVIQPSPIRAIPLTRPTEGFHVHSDAIYCYDSDNDFTSSSSSDDDDDEADDFCSAFRPFNLQPVCSYERGLSPVYPTSTVADDEDLYPTSSGAVKAVSSPPHSFLILLKATETLSSSPRKSIKAPVLQRLCEDPCTSALADKLDELTFREPTPPTSEPIVAYKQLPASFDPEEAGCVSSPNLLTVERSTREEADLLIHFTASFSHSPSHSPGSPVLSTSTDPLSSLKPASIKNSPIDWFTETEEEAPWSEECMFPTSGIRDSALSNPEVDYIHPSKDLLLVQEESVYTEDAAKCSLHVIEEEDDDDDEWEEESEQYGEDLVVELYDSDPELEVDFGFEGDEEEGDESESDSDSDDQPIRTPRHLRVRIDLVDWSFDSESNSSFDDFDENPYTVHTVLPHLVLTPPTESEAENAGQEAVNPSLQSVKYLAVPKNTFKSPKPPHAPPGRPVSSVHGAKDEEDSDSDDDDSDSDDEVLMVVVEDEEREEDQGGAAVAVKHICGFDDDVEGEFGEEYEVELLDDITRADATEVVVDAEATAEEIALAHGEHSFWDVDEEVAEVQESIIAHDALPFCKHSLFLYLVELNLPLIHQGKSLRKLLTSRRAYS</sequence>
<gene>
    <name evidence="2" type="ORF">BDQ12DRAFT_389839</name>
</gene>
<feature type="region of interest" description="Disordered" evidence="1">
    <location>
        <begin position="473"/>
        <end position="512"/>
    </location>
</feature>
<feature type="compositionally biased region" description="Pro residues" evidence="1">
    <location>
        <begin position="479"/>
        <end position="488"/>
    </location>
</feature>
<feature type="region of interest" description="Disordered" evidence="1">
    <location>
        <begin position="380"/>
        <end position="402"/>
    </location>
</feature>
<dbReference type="AlphaFoldDB" id="A0A5C3MAU3"/>
<name>A0A5C3MAU3_9AGAR</name>
<evidence type="ECO:0000256" key="1">
    <source>
        <dbReference type="SAM" id="MobiDB-lite"/>
    </source>
</evidence>
<dbReference type="EMBL" id="ML213594">
    <property type="protein sequence ID" value="TFK41586.1"/>
    <property type="molecule type" value="Genomic_DNA"/>
</dbReference>
<reference evidence="2 3" key="1">
    <citation type="journal article" date="2019" name="Nat. Ecol. Evol.">
        <title>Megaphylogeny resolves global patterns of mushroom evolution.</title>
        <authorList>
            <person name="Varga T."/>
            <person name="Krizsan K."/>
            <person name="Foldi C."/>
            <person name="Dima B."/>
            <person name="Sanchez-Garcia M."/>
            <person name="Sanchez-Ramirez S."/>
            <person name="Szollosi G.J."/>
            <person name="Szarkandi J.G."/>
            <person name="Papp V."/>
            <person name="Albert L."/>
            <person name="Andreopoulos W."/>
            <person name="Angelini C."/>
            <person name="Antonin V."/>
            <person name="Barry K.W."/>
            <person name="Bougher N.L."/>
            <person name="Buchanan P."/>
            <person name="Buyck B."/>
            <person name="Bense V."/>
            <person name="Catcheside P."/>
            <person name="Chovatia M."/>
            <person name="Cooper J."/>
            <person name="Damon W."/>
            <person name="Desjardin D."/>
            <person name="Finy P."/>
            <person name="Geml J."/>
            <person name="Haridas S."/>
            <person name="Hughes K."/>
            <person name="Justo A."/>
            <person name="Karasinski D."/>
            <person name="Kautmanova I."/>
            <person name="Kiss B."/>
            <person name="Kocsube S."/>
            <person name="Kotiranta H."/>
            <person name="LaButti K.M."/>
            <person name="Lechner B.E."/>
            <person name="Liimatainen K."/>
            <person name="Lipzen A."/>
            <person name="Lukacs Z."/>
            <person name="Mihaltcheva S."/>
            <person name="Morgado L.N."/>
            <person name="Niskanen T."/>
            <person name="Noordeloos M.E."/>
            <person name="Ohm R.A."/>
            <person name="Ortiz-Santana B."/>
            <person name="Ovrebo C."/>
            <person name="Racz N."/>
            <person name="Riley R."/>
            <person name="Savchenko A."/>
            <person name="Shiryaev A."/>
            <person name="Soop K."/>
            <person name="Spirin V."/>
            <person name="Szebenyi C."/>
            <person name="Tomsovsky M."/>
            <person name="Tulloss R.E."/>
            <person name="Uehling J."/>
            <person name="Grigoriev I.V."/>
            <person name="Vagvolgyi C."/>
            <person name="Papp T."/>
            <person name="Martin F.M."/>
            <person name="Miettinen O."/>
            <person name="Hibbett D.S."/>
            <person name="Nagy L.G."/>
        </authorList>
    </citation>
    <scope>NUCLEOTIDE SEQUENCE [LARGE SCALE GENOMIC DNA]</scope>
    <source>
        <strain evidence="2 3">CBS 166.37</strain>
    </source>
</reference>